<keyword evidence="6" id="KW-1185">Reference proteome</keyword>
<dbReference type="InterPro" id="IPR013094">
    <property type="entry name" value="AB_hydrolase_3"/>
</dbReference>
<dbReference type="PANTHER" id="PTHR48081:SF8">
    <property type="entry name" value="ALPHA_BETA HYDROLASE FOLD-3 DOMAIN-CONTAINING PROTEIN-RELATED"/>
    <property type="match status" value="1"/>
</dbReference>
<name>A0A137P711_CONC2</name>
<dbReference type="InterPro" id="IPR029058">
    <property type="entry name" value="AB_hydrolase_fold"/>
</dbReference>
<evidence type="ECO:0000256" key="2">
    <source>
        <dbReference type="ARBA" id="ARBA00022801"/>
    </source>
</evidence>
<reference evidence="5 6" key="1">
    <citation type="journal article" date="2015" name="Genome Biol. Evol.">
        <title>Phylogenomic analyses indicate that early fungi evolved digesting cell walls of algal ancestors of land plants.</title>
        <authorList>
            <person name="Chang Y."/>
            <person name="Wang S."/>
            <person name="Sekimoto S."/>
            <person name="Aerts A.L."/>
            <person name="Choi C."/>
            <person name="Clum A."/>
            <person name="LaButti K.M."/>
            <person name="Lindquist E.A."/>
            <person name="Yee Ngan C."/>
            <person name="Ohm R.A."/>
            <person name="Salamov A.A."/>
            <person name="Grigoriev I.V."/>
            <person name="Spatafora J.W."/>
            <person name="Berbee M.L."/>
        </authorList>
    </citation>
    <scope>NUCLEOTIDE SEQUENCE [LARGE SCALE GENOMIC DNA]</scope>
    <source>
        <strain evidence="5 6">NRRL 28638</strain>
    </source>
</reference>
<dbReference type="SUPFAM" id="SSF53474">
    <property type="entry name" value="alpha/beta-Hydrolases"/>
    <property type="match status" value="1"/>
</dbReference>
<keyword evidence="3" id="KW-0472">Membrane</keyword>
<gene>
    <name evidence="5" type="ORF">CONCODRAFT_6566</name>
</gene>
<dbReference type="InterPro" id="IPR002168">
    <property type="entry name" value="Lipase_GDXG_HIS_AS"/>
</dbReference>
<comment type="similarity">
    <text evidence="1">Belongs to the 'GDXG' lipolytic enzyme family.</text>
</comment>
<dbReference type="OrthoDB" id="408631at2759"/>
<evidence type="ECO:0000256" key="3">
    <source>
        <dbReference type="SAM" id="Phobius"/>
    </source>
</evidence>
<proteinExistence type="inferred from homology"/>
<sequence length="417" mass="47671">MFQKLKTSYLIYIKLLPTLFIKRLLHLLFLGPIRPSWSLEFTFAITGLSYLMNIFPAIGLTLSRFAQDNFSGYKFWECITVGVKVPKLRDNTEIKGFLKDFYNGTSDQFLDSDINCEFLVYKDEAKWSPIRDFFQLLIDILFPPKLTTSDFKQAVISLKSQTQLSRDSIILYIHGGGFMAGSLGTHRMLVTDISKITQLPVFHLDYGLSPDNQYPSALFEIFSVYKFLLDPHQGLGYSPEQILIGGDSAGGNLALSFSYYLRDFGFKLPKGQLLLSPWLDLTQSHASWKGPDHDYLSLEFMGGEKIGNYYAPNQLENPYASPYYGRVNDLGKILIQYGEVEKLSGEINDFSNKFNTTKNSKLRLECYTDMPHVFQIFSFDSQSALALKNIKRFVDDCYDTENEQLQSVSRVTYPKVL</sequence>
<evidence type="ECO:0000259" key="4">
    <source>
        <dbReference type="Pfam" id="PF07859"/>
    </source>
</evidence>
<feature type="transmembrane region" description="Helical" evidence="3">
    <location>
        <begin position="9"/>
        <end position="29"/>
    </location>
</feature>
<dbReference type="PANTHER" id="PTHR48081">
    <property type="entry name" value="AB HYDROLASE SUPERFAMILY PROTEIN C4A8.06C"/>
    <property type="match status" value="1"/>
</dbReference>
<dbReference type="AlphaFoldDB" id="A0A137P711"/>
<dbReference type="InterPro" id="IPR050300">
    <property type="entry name" value="GDXG_lipolytic_enzyme"/>
</dbReference>
<evidence type="ECO:0000313" key="5">
    <source>
        <dbReference type="EMBL" id="KXN70788.1"/>
    </source>
</evidence>
<dbReference type="STRING" id="796925.A0A137P711"/>
<protein>
    <submittedName>
        <fullName evidence="5">Alpha/beta-hydrolase</fullName>
    </submittedName>
</protein>
<evidence type="ECO:0000313" key="6">
    <source>
        <dbReference type="Proteomes" id="UP000070444"/>
    </source>
</evidence>
<dbReference type="EMBL" id="KQ964492">
    <property type="protein sequence ID" value="KXN70788.1"/>
    <property type="molecule type" value="Genomic_DNA"/>
</dbReference>
<dbReference type="Pfam" id="PF07859">
    <property type="entry name" value="Abhydrolase_3"/>
    <property type="match status" value="1"/>
</dbReference>
<accession>A0A137P711</accession>
<feature type="domain" description="Alpha/beta hydrolase fold-3" evidence="4">
    <location>
        <begin position="170"/>
        <end position="375"/>
    </location>
</feature>
<dbReference type="Gene3D" id="3.40.50.1820">
    <property type="entry name" value="alpha/beta hydrolase"/>
    <property type="match status" value="1"/>
</dbReference>
<dbReference type="GO" id="GO:0016787">
    <property type="term" value="F:hydrolase activity"/>
    <property type="evidence" value="ECO:0007669"/>
    <property type="project" value="UniProtKB-KW"/>
</dbReference>
<keyword evidence="3" id="KW-1133">Transmembrane helix</keyword>
<keyword evidence="2 5" id="KW-0378">Hydrolase</keyword>
<feature type="transmembrane region" description="Helical" evidence="3">
    <location>
        <begin position="41"/>
        <end position="62"/>
    </location>
</feature>
<dbReference type="PROSITE" id="PS01173">
    <property type="entry name" value="LIPASE_GDXG_HIS"/>
    <property type="match status" value="1"/>
</dbReference>
<dbReference type="Proteomes" id="UP000070444">
    <property type="component" value="Unassembled WGS sequence"/>
</dbReference>
<keyword evidence="3" id="KW-0812">Transmembrane</keyword>
<evidence type="ECO:0000256" key="1">
    <source>
        <dbReference type="ARBA" id="ARBA00010515"/>
    </source>
</evidence>
<organism evidence="5 6">
    <name type="scientific">Conidiobolus coronatus (strain ATCC 28846 / CBS 209.66 / NRRL 28638)</name>
    <name type="common">Delacroixia coronata</name>
    <dbReference type="NCBI Taxonomy" id="796925"/>
    <lineage>
        <taxon>Eukaryota</taxon>
        <taxon>Fungi</taxon>
        <taxon>Fungi incertae sedis</taxon>
        <taxon>Zoopagomycota</taxon>
        <taxon>Entomophthoromycotina</taxon>
        <taxon>Entomophthoromycetes</taxon>
        <taxon>Entomophthorales</taxon>
        <taxon>Ancylistaceae</taxon>
        <taxon>Conidiobolus</taxon>
    </lineage>
</organism>